<proteinExistence type="predicted"/>
<sequence length="902" mass="97825">MKNHYLRVLMTTLVLGSLMTSIAVPSMTEVKAAVIEDEESTESTEDTERSDNQKSIESLEDTSTEETIDSSERNEAVVPEMSAAEDVIQAVDTGWQNTHSQLKMATASESGFVSATPEEIAAANEAANMEIGFNPEEKVVEVADWSEFRTAYNDGTVTKIILTTDISNSSNQALNLRRTSIEIDGRGHTLHLNRRSLEINSPTDGIGFFHIHDMVAQQRLDNGLTAAGYYAFVNGTNFTANVAGWTFRTGNITTVPVNGNRVGRFIRAYQSEVQVYGKMSLHTTEENYYAGSVVIDDKTDWYGEVTYANYSAVWFVENSTNAASTSKSQEFTIGDNSRVVLKNSSNGTTYPAVFHHYASLTVGENSIYNANMNGNAVRFDQPNSQMTIKDGAVVNLLSRGNGEVLQYSANNSNLTVEPGGSLYIVGNTTGGVVNLQGAGGHTLTLDNPAGFDIRNNNDRGRALAMNNATNVFSIKESDIDLWNVGKLVGGPSQETYALVDNFSVKNGGGTANVTTSEPSLSNFTVNNYRRIAGMNTKPEVQWSPVTDADKSYQAKVLIGYTPGNTFDEFGNVVLEEVFASANQAKVTYTDTFGETHEASTADDGYATFTDTRFNEATKEMFATAVRGPWESEEAVKTTVIDVTPPEPAKVDKAERVSPSTKELTGTGEVNANVSFTLNGVAQPAWNTTVNNEGRWLITIPEGTLTQDDKIQIILQDKSGAADLETPPITNNEIGNSNPVTDLNYSDATFKAGTIISVNGTLTMISAPANVAFGSLNIRDYTQLIGADKSSIDDALIIEDTRGARDKWEVTVQVVEEMTNDGDVLVGAMKYHYNNQLLTLTASPQTIYSNGPNDLASTYNITNAWGKGSDQNGLKIQAKEDVVPKTNGSYTGTVKWSLRDTIE</sequence>
<organism evidence="3 4">
    <name type="scientific">Vagococcus allomyrinae</name>
    <dbReference type="NCBI Taxonomy" id="2794353"/>
    <lineage>
        <taxon>Bacteria</taxon>
        <taxon>Bacillati</taxon>
        <taxon>Bacillota</taxon>
        <taxon>Bacilli</taxon>
        <taxon>Lactobacillales</taxon>
        <taxon>Enterococcaceae</taxon>
        <taxon>Vagococcus</taxon>
    </lineage>
</organism>
<evidence type="ECO:0000313" key="3">
    <source>
        <dbReference type="EMBL" id="MBP1040170.1"/>
    </source>
</evidence>
<evidence type="ECO:0000256" key="1">
    <source>
        <dbReference type="SAM" id="MobiDB-lite"/>
    </source>
</evidence>
<accession>A0A940STC8</accession>
<evidence type="ECO:0000313" key="4">
    <source>
        <dbReference type="Proteomes" id="UP000674938"/>
    </source>
</evidence>
<dbReference type="Pfam" id="PF20585">
    <property type="entry name" value="Pectate_lyase_5"/>
    <property type="match status" value="1"/>
</dbReference>
<feature type="region of interest" description="Disordered" evidence="1">
    <location>
        <begin position="35"/>
        <end position="77"/>
    </location>
</feature>
<dbReference type="Proteomes" id="UP000674938">
    <property type="component" value="Unassembled WGS sequence"/>
</dbReference>
<dbReference type="InterPro" id="IPR046776">
    <property type="entry name" value="Pectate_lyase_5"/>
</dbReference>
<protein>
    <recommendedName>
        <fullName evidence="5">WxL domain-containing protein</fullName>
    </recommendedName>
</protein>
<feature type="signal peptide" evidence="2">
    <location>
        <begin position="1"/>
        <end position="23"/>
    </location>
</feature>
<name>A0A940STC8_9ENTE</name>
<keyword evidence="2" id="KW-0732">Signal</keyword>
<dbReference type="RefSeq" id="WP_209525063.1">
    <property type="nucleotide sequence ID" value="NZ_JAEEGA010000002.1"/>
</dbReference>
<dbReference type="AlphaFoldDB" id="A0A940STC8"/>
<feature type="chain" id="PRO_5038427921" description="WxL domain-containing protein" evidence="2">
    <location>
        <begin position="24"/>
        <end position="902"/>
    </location>
</feature>
<evidence type="ECO:0000256" key="2">
    <source>
        <dbReference type="SAM" id="SignalP"/>
    </source>
</evidence>
<dbReference type="EMBL" id="JAEEGA010000002">
    <property type="protein sequence ID" value="MBP1040170.1"/>
    <property type="molecule type" value="Genomic_DNA"/>
</dbReference>
<dbReference type="Gene3D" id="2.60.40.10">
    <property type="entry name" value="Immunoglobulins"/>
    <property type="match status" value="1"/>
</dbReference>
<reference evidence="3" key="1">
    <citation type="submission" date="2020-12" db="EMBL/GenBank/DDBJ databases">
        <title>Vagococcus allomyrinae sp. nov. and Enterococcus lavae sp. nov., isolated from the larvae of Allomyrina dichotoma.</title>
        <authorList>
            <person name="Lee S.D."/>
        </authorList>
    </citation>
    <scope>NUCLEOTIDE SEQUENCE</scope>
    <source>
        <strain evidence="3">BWB3-3</strain>
    </source>
</reference>
<feature type="compositionally biased region" description="Acidic residues" evidence="1">
    <location>
        <begin position="35"/>
        <end position="45"/>
    </location>
</feature>
<evidence type="ECO:0008006" key="5">
    <source>
        <dbReference type="Google" id="ProtNLM"/>
    </source>
</evidence>
<comment type="caution">
    <text evidence="3">The sequence shown here is derived from an EMBL/GenBank/DDBJ whole genome shotgun (WGS) entry which is preliminary data.</text>
</comment>
<feature type="compositionally biased region" description="Acidic residues" evidence="1">
    <location>
        <begin position="58"/>
        <end position="69"/>
    </location>
</feature>
<gene>
    <name evidence="3" type="ORF">I6N95_04005</name>
</gene>
<dbReference type="InterPro" id="IPR013783">
    <property type="entry name" value="Ig-like_fold"/>
</dbReference>
<keyword evidence="4" id="KW-1185">Reference proteome</keyword>